<accession>A0A1G4E6T1</accession>
<dbReference type="InterPro" id="IPR008780">
    <property type="entry name" value="Plasmodium_Vir"/>
</dbReference>
<dbReference type="VEuPathDB" id="PlasmoDB:PVP01_0006710"/>
<dbReference type="Proteomes" id="UP000305196">
    <property type="component" value="Unassembled WGS sequence"/>
</dbReference>
<evidence type="ECO:0000256" key="1">
    <source>
        <dbReference type="SAM" id="MobiDB-lite"/>
    </source>
</evidence>
<evidence type="ECO:0000313" key="2">
    <source>
        <dbReference type="EMBL" id="SCA82102.1"/>
    </source>
</evidence>
<dbReference type="Pfam" id="PF05795">
    <property type="entry name" value="Plasmodium_Vir"/>
    <property type="match status" value="1"/>
</dbReference>
<name>A0A1G4E6T1_PLAVI</name>
<protein>
    <submittedName>
        <fullName evidence="2">Vir protein, putative</fullName>
    </submittedName>
</protein>
<feature type="compositionally biased region" description="Polar residues" evidence="1">
    <location>
        <begin position="280"/>
        <end position="305"/>
    </location>
</feature>
<evidence type="ECO:0000313" key="3">
    <source>
        <dbReference type="Proteomes" id="UP000305196"/>
    </source>
</evidence>
<organism evidence="2 3">
    <name type="scientific">Plasmodium vivax</name>
    <name type="common">malaria parasite P. vivax</name>
    <dbReference type="NCBI Taxonomy" id="5855"/>
    <lineage>
        <taxon>Eukaryota</taxon>
        <taxon>Sar</taxon>
        <taxon>Alveolata</taxon>
        <taxon>Apicomplexa</taxon>
        <taxon>Aconoidasida</taxon>
        <taxon>Haemosporida</taxon>
        <taxon>Plasmodiidae</taxon>
        <taxon>Plasmodium</taxon>
        <taxon>Plasmodium (Plasmodium)</taxon>
    </lineage>
</organism>
<feature type="region of interest" description="Disordered" evidence="1">
    <location>
        <begin position="225"/>
        <end position="307"/>
    </location>
</feature>
<sequence>MDDSKQDYDTFEQYKNNQGVYEKIKSELLDEYDSFPNVVLGEQTENIHSITKDCLRLKKYLMNFRNKEICKKQNCCQYINYLLNKRVREDYGSKESIFKIYNNFMNDENNNNEIMNFCLPEINYMDLDKYNKINKLYKAYYICKFYISNKHDMRCYRAESCIRAYNNMTEYIKQSDTKFCKTLKGFKGFLEAHKAPLASDCYSSFSVLLSHTYDCPELLPKSEEMTASMESPNGESELPGALGEPSEEQRQETSEVGSLGVRAPGLRASAIGGPEGGNDTGETANLIPTQSDSNDINAESPSAKTPTPVGTIIGTSLGFVLPLITIYRFTPLGNWVNTKILGRDRLMDNMKKNELEFLLNSAQTQDMYSGDTKYRIKYNSALNE</sequence>
<reference evidence="2 3" key="1">
    <citation type="submission" date="2016-07" db="EMBL/GenBank/DDBJ databases">
        <authorList>
            <consortium name="Pathogen Informatics"/>
        </authorList>
    </citation>
    <scope>NUCLEOTIDE SEQUENCE [LARGE SCALE GENOMIC DNA]</scope>
</reference>
<dbReference type="EMBL" id="FLYI01000486">
    <property type="protein sequence ID" value="SCA82102.1"/>
    <property type="molecule type" value="Genomic_DNA"/>
</dbReference>
<dbReference type="AlphaFoldDB" id="A0A1G4E6T1"/>
<dbReference type="VEuPathDB" id="PlasmoDB:PVW1_040031700"/>
<proteinExistence type="predicted"/>
<dbReference type="VEuPathDB" id="PlasmoDB:PVPAM_040006500"/>
<gene>
    <name evidence="2" type="ORF">PVC01_000104700</name>
</gene>